<gene>
    <name evidence="11" type="ORF">SKAU_G00168020</name>
</gene>
<evidence type="ECO:0000256" key="6">
    <source>
        <dbReference type="ARBA" id="ARBA00022889"/>
    </source>
</evidence>
<evidence type="ECO:0000259" key="10">
    <source>
        <dbReference type="PROSITE" id="PS50268"/>
    </source>
</evidence>
<dbReference type="OrthoDB" id="6510378at2759"/>
<evidence type="ECO:0000256" key="3">
    <source>
        <dbReference type="ARBA" id="ARBA00022729"/>
    </source>
</evidence>
<dbReference type="FunFam" id="2.60.40.60:FF:000124">
    <property type="entry name" value="Cadherin-related family member 1"/>
    <property type="match status" value="1"/>
</dbReference>
<dbReference type="PANTHER" id="PTHR24026:SF121">
    <property type="entry name" value="CADHERIN RELATED FAMILY MEMBER 1"/>
    <property type="match status" value="1"/>
</dbReference>
<dbReference type="Gene3D" id="2.60.40.60">
    <property type="entry name" value="Cadherins"/>
    <property type="match status" value="2"/>
</dbReference>
<dbReference type="PRINTS" id="PR00205">
    <property type="entry name" value="CADHERIN"/>
</dbReference>
<evidence type="ECO:0000256" key="2">
    <source>
        <dbReference type="ARBA" id="ARBA00022692"/>
    </source>
</evidence>
<dbReference type="InterPro" id="IPR002126">
    <property type="entry name" value="Cadherin-like_dom"/>
</dbReference>
<accession>A0A9Q1FJU3</accession>
<dbReference type="PANTHER" id="PTHR24026">
    <property type="entry name" value="FAT ATYPICAL CADHERIN-RELATED"/>
    <property type="match status" value="1"/>
</dbReference>
<keyword evidence="7" id="KW-1133">Transmembrane helix</keyword>
<evidence type="ECO:0000256" key="1">
    <source>
        <dbReference type="ARBA" id="ARBA00004167"/>
    </source>
</evidence>
<comment type="caution">
    <text evidence="11">The sequence shown here is derived from an EMBL/GenBank/DDBJ whole genome shotgun (WGS) entry which is preliminary data.</text>
</comment>
<organism evidence="11 12">
    <name type="scientific">Synaphobranchus kaupii</name>
    <name type="common">Kaup's arrowtooth eel</name>
    <dbReference type="NCBI Taxonomy" id="118154"/>
    <lineage>
        <taxon>Eukaryota</taxon>
        <taxon>Metazoa</taxon>
        <taxon>Chordata</taxon>
        <taxon>Craniata</taxon>
        <taxon>Vertebrata</taxon>
        <taxon>Euteleostomi</taxon>
        <taxon>Actinopterygii</taxon>
        <taxon>Neopterygii</taxon>
        <taxon>Teleostei</taxon>
        <taxon>Anguilliformes</taxon>
        <taxon>Synaphobranchidae</taxon>
        <taxon>Synaphobranchus</taxon>
    </lineage>
</organism>
<dbReference type="Pfam" id="PF00028">
    <property type="entry name" value="Cadherin"/>
    <property type="match status" value="2"/>
</dbReference>
<dbReference type="GO" id="GO:0016020">
    <property type="term" value="C:membrane"/>
    <property type="evidence" value="ECO:0007669"/>
    <property type="project" value="UniProtKB-SubCell"/>
</dbReference>
<dbReference type="Proteomes" id="UP001152622">
    <property type="component" value="Chromosome 5"/>
</dbReference>
<protein>
    <recommendedName>
        <fullName evidence="10">Cadherin domain-containing protein</fullName>
    </recommendedName>
</protein>
<keyword evidence="12" id="KW-1185">Reference proteome</keyword>
<dbReference type="CDD" id="cd11304">
    <property type="entry name" value="Cadherin_repeat"/>
    <property type="match status" value="2"/>
</dbReference>
<keyword evidence="6" id="KW-0130">Cell adhesion</keyword>
<keyword evidence="2" id="KW-0812">Transmembrane</keyword>
<feature type="domain" description="Cadherin" evidence="10">
    <location>
        <begin position="80"/>
        <end position="191"/>
    </location>
</feature>
<proteinExistence type="predicted"/>
<dbReference type="SUPFAM" id="SSF49313">
    <property type="entry name" value="Cadherin-like"/>
    <property type="match status" value="2"/>
</dbReference>
<evidence type="ECO:0000256" key="8">
    <source>
        <dbReference type="ARBA" id="ARBA00023136"/>
    </source>
</evidence>
<dbReference type="EMBL" id="JAINUF010000005">
    <property type="protein sequence ID" value="KAJ8360277.1"/>
    <property type="molecule type" value="Genomic_DNA"/>
</dbReference>
<evidence type="ECO:0000313" key="12">
    <source>
        <dbReference type="Proteomes" id="UP001152622"/>
    </source>
</evidence>
<evidence type="ECO:0000256" key="4">
    <source>
        <dbReference type="ARBA" id="ARBA00022737"/>
    </source>
</evidence>
<dbReference type="PROSITE" id="PS50268">
    <property type="entry name" value="CADHERIN_2"/>
    <property type="match status" value="2"/>
</dbReference>
<comment type="subcellular location">
    <subcellularLocation>
        <location evidence="1">Membrane</location>
        <topology evidence="1">Single-pass membrane protein</topology>
    </subcellularLocation>
</comment>
<keyword evidence="3" id="KW-0732">Signal</keyword>
<evidence type="ECO:0000256" key="7">
    <source>
        <dbReference type="ARBA" id="ARBA00022989"/>
    </source>
</evidence>
<dbReference type="SMART" id="SM00112">
    <property type="entry name" value="CA"/>
    <property type="match status" value="2"/>
</dbReference>
<evidence type="ECO:0000256" key="9">
    <source>
        <dbReference type="PROSITE-ProRule" id="PRU00043"/>
    </source>
</evidence>
<evidence type="ECO:0000256" key="5">
    <source>
        <dbReference type="ARBA" id="ARBA00022837"/>
    </source>
</evidence>
<dbReference type="GO" id="GO:0007156">
    <property type="term" value="P:homophilic cell adhesion via plasma membrane adhesion molecules"/>
    <property type="evidence" value="ECO:0007669"/>
    <property type="project" value="InterPro"/>
</dbReference>
<reference evidence="11" key="1">
    <citation type="journal article" date="2023" name="Science">
        <title>Genome structures resolve the early diversification of teleost fishes.</title>
        <authorList>
            <person name="Parey E."/>
            <person name="Louis A."/>
            <person name="Montfort J."/>
            <person name="Bouchez O."/>
            <person name="Roques C."/>
            <person name="Iampietro C."/>
            <person name="Lluch J."/>
            <person name="Castinel A."/>
            <person name="Donnadieu C."/>
            <person name="Desvignes T."/>
            <person name="Floi Bucao C."/>
            <person name="Jouanno E."/>
            <person name="Wen M."/>
            <person name="Mejri S."/>
            <person name="Dirks R."/>
            <person name="Jansen H."/>
            <person name="Henkel C."/>
            <person name="Chen W.J."/>
            <person name="Zahm M."/>
            <person name="Cabau C."/>
            <person name="Klopp C."/>
            <person name="Thompson A.W."/>
            <person name="Robinson-Rechavi M."/>
            <person name="Braasch I."/>
            <person name="Lecointre G."/>
            <person name="Bobe J."/>
            <person name="Postlethwait J.H."/>
            <person name="Berthelot C."/>
            <person name="Roest Crollius H."/>
            <person name="Guiguen Y."/>
        </authorList>
    </citation>
    <scope>NUCLEOTIDE SEQUENCE</scope>
    <source>
        <strain evidence="11">WJC10195</strain>
    </source>
</reference>
<keyword evidence="5 9" id="KW-0106">Calcium</keyword>
<feature type="domain" description="Cadherin" evidence="10">
    <location>
        <begin position="192"/>
        <end position="298"/>
    </location>
</feature>
<dbReference type="AlphaFoldDB" id="A0A9Q1FJU3"/>
<keyword evidence="8" id="KW-0472">Membrane</keyword>
<sequence>MFIWKSNPQRGSSHRESSVAKLTEMSLGGSRADYAPYFFDNGVSSGNGNMALFSLSEDTPVVEKVRVFVTDANDEQPVFRNLPFIVDVPEDTPPGSSVYKVEAVDRDNGSGGSVTYFLQNSHMTNFAIDRHSGVLRIGPHNTLDYEKSRTHFITVVAKDGGGAYKGKEQVMTSSATVTINVIDAQDTPPIFVGTPYFGYVYEVSVPGSEIYTVYARDGDQGNPNPIQYSIVNGADGVFTINETSGCIKLLLYPAHLKKERYEVKVKATELGTEGQKWDFSTTVVTIRVVDLNNHPPTFFGESGPQSKFELTMYEHPPEGEILRGLKITVNDSDQVGLPRVTCPPLQAC</sequence>
<keyword evidence="4" id="KW-0677">Repeat</keyword>
<dbReference type="InterPro" id="IPR015919">
    <property type="entry name" value="Cadherin-like_sf"/>
</dbReference>
<evidence type="ECO:0000313" key="11">
    <source>
        <dbReference type="EMBL" id="KAJ8360277.1"/>
    </source>
</evidence>
<name>A0A9Q1FJU3_SYNKA</name>
<dbReference type="GO" id="GO:0005509">
    <property type="term" value="F:calcium ion binding"/>
    <property type="evidence" value="ECO:0007669"/>
    <property type="project" value="UniProtKB-UniRule"/>
</dbReference>